<organism evidence="4 5">
    <name type="scientific">Spodoptera exigua</name>
    <name type="common">Beet armyworm</name>
    <name type="synonym">Noctua fulgens</name>
    <dbReference type="NCBI Taxonomy" id="7107"/>
    <lineage>
        <taxon>Eukaryota</taxon>
        <taxon>Metazoa</taxon>
        <taxon>Ecdysozoa</taxon>
        <taxon>Arthropoda</taxon>
        <taxon>Hexapoda</taxon>
        <taxon>Insecta</taxon>
        <taxon>Pterygota</taxon>
        <taxon>Neoptera</taxon>
        <taxon>Endopterygota</taxon>
        <taxon>Lepidoptera</taxon>
        <taxon>Glossata</taxon>
        <taxon>Ditrysia</taxon>
        <taxon>Noctuoidea</taxon>
        <taxon>Noctuidae</taxon>
        <taxon>Amphipyrinae</taxon>
        <taxon>Spodoptera</taxon>
    </lineage>
</organism>
<comment type="caution">
    <text evidence="4">The sequence shown here is derived from an EMBL/GenBank/DDBJ whole genome shotgun (WGS) entry which is preliminary data.</text>
</comment>
<dbReference type="InterPro" id="IPR024079">
    <property type="entry name" value="MetalloPept_cat_dom_sf"/>
</dbReference>
<dbReference type="Gene3D" id="3.40.390.10">
    <property type="entry name" value="Collagenase (Catalytic Domain)"/>
    <property type="match status" value="1"/>
</dbReference>
<evidence type="ECO:0000256" key="2">
    <source>
        <dbReference type="SAM" id="MobiDB-lite"/>
    </source>
</evidence>
<dbReference type="GO" id="GO:0004222">
    <property type="term" value="F:metalloendopeptidase activity"/>
    <property type="evidence" value="ECO:0007669"/>
    <property type="project" value="InterPro"/>
</dbReference>
<feature type="domain" description="Peptidase M12B" evidence="3">
    <location>
        <begin position="208"/>
        <end position="298"/>
    </location>
</feature>
<evidence type="ECO:0000259" key="3">
    <source>
        <dbReference type="PROSITE" id="PS50215"/>
    </source>
</evidence>
<dbReference type="GO" id="GO:0006508">
    <property type="term" value="P:proteolysis"/>
    <property type="evidence" value="ECO:0007669"/>
    <property type="project" value="InterPro"/>
</dbReference>
<proteinExistence type="predicted"/>
<sequence>MRKRSASSGVGQRGGARGGARTMPRWLWAAMLLAAAAGAGAWAPPAPTLVLTPRVRRHVGHTTTRHLQLLGWHLELQENRQIRSPYYNECKFYRGRVLNEEESSATVTDCDGQLYGLLQVGSEEFVLQPTKKEGSAHVLRRRDVELSEWAAAYNLTGDTVTDLELDFGEEADPVPEPHVRARYSVPPDTDYFRGPRTISRPVSGVKGLWLEMAIVADHTMLKFHGKERVKHYILALMNIVSAIFNDPSLNSNMTLVINKLYLYEEKDYVIKYGNVRKSLEAVNKWNYRHLMKLPAGAV</sequence>
<name>A0A922M3Z9_SPOEX</name>
<feature type="region of interest" description="Disordered" evidence="2">
    <location>
        <begin position="1"/>
        <end position="20"/>
    </location>
</feature>
<dbReference type="AlphaFoldDB" id="A0A922M3Z9"/>
<dbReference type="Proteomes" id="UP000814243">
    <property type="component" value="Unassembled WGS sequence"/>
</dbReference>
<accession>A0A922M3Z9</accession>
<evidence type="ECO:0000313" key="4">
    <source>
        <dbReference type="EMBL" id="KAH9629394.1"/>
    </source>
</evidence>
<dbReference type="PANTHER" id="PTHR11905">
    <property type="entry name" value="ADAM A DISINTEGRIN AND METALLOPROTEASE DOMAIN"/>
    <property type="match status" value="1"/>
</dbReference>
<gene>
    <name evidence="4" type="ORF">HF086_017126</name>
</gene>
<dbReference type="SUPFAM" id="SSF55486">
    <property type="entry name" value="Metalloproteases ('zincins'), catalytic domain"/>
    <property type="match status" value="1"/>
</dbReference>
<protein>
    <recommendedName>
        <fullName evidence="3">Peptidase M12B domain-containing protein</fullName>
    </recommendedName>
</protein>
<reference evidence="4" key="1">
    <citation type="journal article" date="2021" name="G3 (Bethesda)">
        <title>Genome and transcriptome analysis of the beet armyworm Spodoptera exigua reveals targets for pest control. .</title>
        <authorList>
            <person name="Simon S."/>
            <person name="Breeschoten T."/>
            <person name="Jansen H.J."/>
            <person name="Dirks R.P."/>
            <person name="Schranz M.E."/>
            <person name="Ros V.I.D."/>
        </authorList>
    </citation>
    <scope>NUCLEOTIDE SEQUENCE</scope>
    <source>
        <strain evidence="4">TB_SE_WUR_2020</strain>
    </source>
</reference>
<evidence type="ECO:0000256" key="1">
    <source>
        <dbReference type="PROSITE-ProRule" id="PRU00276"/>
    </source>
</evidence>
<evidence type="ECO:0000313" key="5">
    <source>
        <dbReference type="Proteomes" id="UP000814243"/>
    </source>
</evidence>
<dbReference type="Pfam" id="PF01421">
    <property type="entry name" value="Reprolysin"/>
    <property type="match status" value="1"/>
</dbReference>
<feature type="compositionally biased region" description="Low complexity" evidence="2">
    <location>
        <begin position="1"/>
        <end position="10"/>
    </location>
</feature>
<dbReference type="InterPro" id="IPR001590">
    <property type="entry name" value="Peptidase_M12B"/>
</dbReference>
<comment type="caution">
    <text evidence="1">Lacks conserved residue(s) required for the propagation of feature annotation.</text>
</comment>
<dbReference type="PROSITE" id="PS50215">
    <property type="entry name" value="ADAM_MEPRO"/>
    <property type="match status" value="1"/>
</dbReference>
<dbReference type="PANTHER" id="PTHR11905:SF256">
    <property type="entry name" value="PEPTIDASE M12B DOMAIN-CONTAINING PROTEIN"/>
    <property type="match status" value="1"/>
</dbReference>
<dbReference type="EMBL" id="JACEFF010000867">
    <property type="protein sequence ID" value="KAH9629394.1"/>
    <property type="molecule type" value="Genomic_DNA"/>
</dbReference>